<evidence type="ECO:0000313" key="2">
    <source>
        <dbReference type="EMBL" id="CAD8875066.1"/>
    </source>
</evidence>
<gene>
    <name evidence="2" type="ORF">CHYS00102_LOCUS2241</name>
</gene>
<feature type="compositionally biased region" description="Pro residues" evidence="1">
    <location>
        <begin position="221"/>
        <end position="233"/>
    </location>
</feature>
<protein>
    <submittedName>
        <fullName evidence="2">Uncharacterized protein</fullName>
    </submittedName>
</protein>
<reference evidence="2" key="1">
    <citation type="submission" date="2021-01" db="EMBL/GenBank/DDBJ databases">
        <authorList>
            <person name="Corre E."/>
            <person name="Pelletier E."/>
            <person name="Niang G."/>
            <person name="Scheremetjew M."/>
            <person name="Finn R."/>
            <person name="Kale V."/>
            <person name="Holt S."/>
            <person name="Cochrane G."/>
            <person name="Meng A."/>
            <person name="Brown T."/>
            <person name="Cohen L."/>
        </authorList>
    </citation>
    <scope>NUCLEOTIDE SEQUENCE</scope>
    <source>
        <strain evidence="2">308</strain>
    </source>
</reference>
<dbReference type="EMBL" id="HBFR01003253">
    <property type="protein sequence ID" value="CAD8875066.1"/>
    <property type="molecule type" value="Transcribed_RNA"/>
</dbReference>
<accession>A0A7S1FM18</accession>
<feature type="region of interest" description="Disordered" evidence="1">
    <location>
        <begin position="214"/>
        <end position="248"/>
    </location>
</feature>
<dbReference type="AlphaFoldDB" id="A0A7S1FM18"/>
<name>A0A7S1FM18_9STRA</name>
<proteinExistence type="predicted"/>
<feature type="compositionally biased region" description="Polar residues" evidence="1">
    <location>
        <begin position="56"/>
        <end position="92"/>
    </location>
</feature>
<evidence type="ECO:0000256" key="1">
    <source>
        <dbReference type="SAM" id="MobiDB-lite"/>
    </source>
</evidence>
<feature type="region of interest" description="Disordered" evidence="1">
    <location>
        <begin position="56"/>
        <end position="97"/>
    </location>
</feature>
<organism evidence="2">
    <name type="scientific">Corethron hystrix</name>
    <dbReference type="NCBI Taxonomy" id="216773"/>
    <lineage>
        <taxon>Eukaryota</taxon>
        <taxon>Sar</taxon>
        <taxon>Stramenopiles</taxon>
        <taxon>Ochrophyta</taxon>
        <taxon>Bacillariophyta</taxon>
        <taxon>Coscinodiscophyceae</taxon>
        <taxon>Corethrophycidae</taxon>
        <taxon>Corethrales</taxon>
        <taxon>Corethraceae</taxon>
        <taxon>Corethron</taxon>
    </lineage>
</organism>
<sequence length="424" mass="45738">MVVRMFKTMSTTISTATDSIRNNSKGSKNDSVGQSHTDSLALDTSTIAEEDQHLYSQHGNTNSSHSKSSLTPTAPSRGSLVSPTAFNPNSTDEQQKIWPTTAPASLATGTEQYYNHGFVSPFLSPLGHPPPSPQKINFPAASTATEDGNVMEDGRAADRFMSPRNSDMIVSPRNPPFDNDLSFPGRGPHPPRSPALYVGELACLPEKASSLLPQEVMPQSPGTPPDSPGPLPDSPGSTSPGHGFCGPMPTFVDGKIEAGPFLSYSDKRLREAAKTGTILAARALEMAQGSAACGYLCKPRDEQYYRTETERRLRRVDFKNIRLLPLGIPFGLPISSSFEKVDAAGAIKRQTGSGGAICFVVRNPCSAFCREHARALEGMFHGFNSCTHFGTNILSDFVKTVLAEKQTWEDFGIFGIINELGKKR</sequence>
<feature type="region of interest" description="Disordered" evidence="1">
    <location>
        <begin position="17"/>
        <end position="38"/>
    </location>
</feature>